<dbReference type="GO" id="GO:0042274">
    <property type="term" value="P:ribosomal small subunit biogenesis"/>
    <property type="evidence" value="ECO:0007669"/>
    <property type="project" value="UniProtKB-UniRule"/>
</dbReference>
<sequence>MINISINMPDQPLLIGKVGKSYGILGWTSISSFTEEPQKIFDYLPWFFFKEGQWTKIQIQNWKKHKNNFIVHIKGISDRSIIRNFTNADIMISKRTLPILKKNNYYWNDIINYKVFDINKNYLGIVIDLIRTKNNDILVVENKFNISKKNILIPFIENKIIKNVNTNNKFILVQWN</sequence>
<organism evidence="8 9">
    <name type="scientific">Buchnera aphidicola</name>
    <name type="common">Acyrthosiphon lactucae</name>
    <dbReference type="NCBI Taxonomy" id="1241832"/>
    <lineage>
        <taxon>Bacteria</taxon>
        <taxon>Pseudomonadati</taxon>
        <taxon>Pseudomonadota</taxon>
        <taxon>Gammaproteobacteria</taxon>
        <taxon>Enterobacterales</taxon>
        <taxon>Erwiniaceae</taxon>
        <taxon>Buchnera</taxon>
    </lineage>
</organism>
<keyword evidence="2 5" id="KW-0690">Ribosome biogenesis</keyword>
<accession>A0A4D6XS54</accession>
<dbReference type="Proteomes" id="UP000298660">
    <property type="component" value="Chromosome"/>
</dbReference>
<proteinExistence type="inferred from homology"/>
<evidence type="ECO:0000256" key="2">
    <source>
        <dbReference type="ARBA" id="ARBA00022517"/>
    </source>
</evidence>
<protein>
    <recommendedName>
        <fullName evidence="5">Ribosome maturation factor RimM</fullName>
    </recommendedName>
</protein>
<comment type="subcellular location">
    <subcellularLocation>
        <location evidence="5">Cytoplasm</location>
    </subcellularLocation>
</comment>
<gene>
    <name evidence="5 8" type="primary">rimM</name>
    <name evidence="8" type="ORF">D9V61_02005</name>
</gene>
<evidence type="ECO:0000256" key="4">
    <source>
        <dbReference type="ARBA" id="ARBA00023186"/>
    </source>
</evidence>
<reference evidence="8 9" key="1">
    <citation type="submission" date="2018-12" db="EMBL/GenBank/DDBJ databases">
        <authorList>
            <person name="Chong R.A."/>
        </authorList>
    </citation>
    <scope>NUCLEOTIDE SEQUENCE [LARGE SCALE GENOMIC DNA]</scope>
    <source>
        <strain evidence="8 9">Ala</strain>
    </source>
</reference>
<evidence type="ECO:0000256" key="3">
    <source>
        <dbReference type="ARBA" id="ARBA00022552"/>
    </source>
</evidence>
<dbReference type="OrthoDB" id="9783509at2"/>
<evidence type="ECO:0000256" key="5">
    <source>
        <dbReference type="HAMAP-Rule" id="MF_00014"/>
    </source>
</evidence>
<dbReference type="GO" id="GO:0005737">
    <property type="term" value="C:cytoplasm"/>
    <property type="evidence" value="ECO:0007669"/>
    <property type="project" value="UniProtKB-SubCell"/>
</dbReference>
<dbReference type="InterPro" id="IPR036976">
    <property type="entry name" value="RimM_N_sf"/>
</dbReference>
<dbReference type="Pfam" id="PF01782">
    <property type="entry name" value="RimM"/>
    <property type="match status" value="1"/>
</dbReference>
<dbReference type="NCBIfam" id="TIGR02273">
    <property type="entry name" value="16S_RimM"/>
    <property type="match status" value="1"/>
</dbReference>
<name>A0A4D6XS54_9GAMM</name>
<evidence type="ECO:0000259" key="7">
    <source>
        <dbReference type="Pfam" id="PF24986"/>
    </source>
</evidence>
<evidence type="ECO:0000313" key="9">
    <source>
        <dbReference type="Proteomes" id="UP000298660"/>
    </source>
</evidence>
<comment type="function">
    <text evidence="5">An accessory protein needed during the final step in the assembly of 30S ribosomal subunit, possibly for assembly of the head region. Essential for efficient processing of 16S rRNA. May be needed both before and after RbfA during the maturation of 16S rRNA. It has affinity for free ribosomal 30S subunits but not for 70S ribosomes.</text>
</comment>
<dbReference type="SUPFAM" id="SSF50346">
    <property type="entry name" value="PRC-barrel domain"/>
    <property type="match status" value="1"/>
</dbReference>
<dbReference type="GO" id="GO:0043022">
    <property type="term" value="F:ribosome binding"/>
    <property type="evidence" value="ECO:0007669"/>
    <property type="project" value="InterPro"/>
</dbReference>
<comment type="subunit">
    <text evidence="5">Binds ribosomal protein uS19.</text>
</comment>
<evidence type="ECO:0000313" key="8">
    <source>
        <dbReference type="EMBL" id="QCI17787.1"/>
    </source>
</evidence>
<dbReference type="SUPFAM" id="SSF50447">
    <property type="entry name" value="Translation proteins"/>
    <property type="match status" value="1"/>
</dbReference>
<dbReference type="GO" id="GO:0005840">
    <property type="term" value="C:ribosome"/>
    <property type="evidence" value="ECO:0007669"/>
    <property type="project" value="InterPro"/>
</dbReference>
<dbReference type="Pfam" id="PF24986">
    <property type="entry name" value="PRC_RimM"/>
    <property type="match status" value="1"/>
</dbReference>
<dbReference type="EMBL" id="CP034891">
    <property type="protein sequence ID" value="QCI17787.1"/>
    <property type="molecule type" value="Genomic_DNA"/>
</dbReference>
<dbReference type="InterPro" id="IPR002676">
    <property type="entry name" value="RimM_N"/>
</dbReference>
<evidence type="ECO:0000256" key="1">
    <source>
        <dbReference type="ARBA" id="ARBA00022490"/>
    </source>
</evidence>
<dbReference type="Gene3D" id="2.30.30.240">
    <property type="entry name" value="PRC-barrel domain"/>
    <property type="match status" value="1"/>
</dbReference>
<dbReference type="InterPro" id="IPR011033">
    <property type="entry name" value="PRC_barrel-like_sf"/>
</dbReference>
<dbReference type="InterPro" id="IPR056792">
    <property type="entry name" value="PRC_RimM"/>
</dbReference>
<feature type="domain" description="RimM N-terminal" evidence="6">
    <location>
        <begin position="15"/>
        <end position="95"/>
    </location>
</feature>
<dbReference type="HAMAP" id="MF_00014">
    <property type="entry name" value="Ribosome_mat_RimM"/>
    <property type="match status" value="1"/>
</dbReference>
<comment type="similarity">
    <text evidence="5">Belongs to the RimM family.</text>
</comment>
<reference evidence="8 9" key="2">
    <citation type="submission" date="2019-05" db="EMBL/GenBank/DDBJ databases">
        <title>Genome evolution of the obligate endosymbiont Buchnera aphidicola.</title>
        <authorList>
            <person name="Moran N.A."/>
        </authorList>
    </citation>
    <scope>NUCLEOTIDE SEQUENCE [LARGE SCALE GENOMIC DNA]</scope>
    <source>
        <strain evidence="8 9">Ala</strain>
    </source>
</reference>
<dbReference type="GO" id="GO:0006364">
    <property type="term" value="P:rRNA processing"/>
    <property type="evidence" value="ECO:0007669"/>
    <property type="project" value="UniProtKB-UniRule"/>
</dbReference>
<evidence type="ECO:0000259" key="6">
    <source>
        <dbReference type="Pfam" id="PF01782"/>
    </source>
</evidence>
<feature type="domain" description="Ribosome maturation factor RimM PRC barrel" evidence="7">
    <location>
        <begin position="107"/>
        <end position="175"/>
    </location>
</feature>
<dbReference type="PANTHER" id="PTHR33692">
    <property type="entry name" value="RIBOSOME MATURATION FACTOR RIMM"/>
    <property type="match status" value="1"/>
</dbReference>
<keyword evidence="4 5" id="KW-0143">Chaperone</keyword>
<dbReference type="InterPro" id="IPR011961">
    <property type="entry name" value="RimM"/>
</dbReference>
<dbReference type="InterPro" id="IPR009000">
    <property type="entry name" value="Transl_B-barrel_sf"/>
</dbReference>
<comment type="domain">
    <text evidence="5">The PRC barrel domain binds ribosomal protein uS19.</text>
</comment>
<dbReference type="RefSeq" id="WP_158339573.1">
    <property type="nucleotide sequence ID" value="NZ_CP034891.1"/>
</dbReference>
<dbReference type="Gene3D" id="2.40.30.60">
    <property type="entry name" value="RimM"/>
    <property type="match status" value="1"/>
</dbReference>
<dbReference type="AlphaFoldDB" id="A0A4D6XS54"/>
<dbReference type="PANTHER" id="PTHR33692:SF1">
    <property type="entry name" value="RIBOSOME MATURATION FACTOR RIMM"/>
    <property type="match status" value="1"/>
</dbReference>
<keyword evidence="3 5" id="KW-0698">rRNA processing</keyword>
<keyword evidence="1 5" id="KW-0963">Cytoplasm</keyword>